<name>A0A0R3BNL8_9BRAD</name>
<gene>
    <name evidence="1" type="ORF">AOQ72_02885</name>
</gene>
<organism evidence="1 2">
    <name type="scientific">Bradyrhizobium yuanmingense</name>
    <dbReference type="NCBI Taxonomy" id="108015"/>
    <lineage>
        <taxon>Bacteria</taxon>
        <taxon>Pseudomonadati</taxon>
        <taxon>Pseudomonadota</taxon>
        <taxon>Alphaproteobacteria</taxon>
        <taxon>Hyphomicrobiales</taxon>
        <taxon>Nitrobacteraceae</taxon>
        <taxon>Bradyrhizobium</taxon>
    </lineage>
</organism>
<dbReference type="RefSeq" id="WP_057030229.1">
    <property type="nucleotide sequence ID" value="NZ_LJYF01000048.1"/>
</dbReference>
<dbReference type="AlphaFoldDB" id="A0A0R3BNL8"/>
<reference evidence="1 2" key="1">
    <citation type="submission" date="2015-09" db="EMBL/GenBank/DDBJ databases">
        <title>Draft Genome Sequence of the Strain BR 3267 (Bradyrhizobium yuanmingense) recommended as inoculant for cowpea in Brazil.</title>
        <authorList>
            <person name="Simoes-Araujo J.L."/>
            <person name="Zilli J.E."/>
        </authorList>
    </citation>
    <scope>NUCLEOTIDE SEQUENCE [LARGE SCALE GENOMIC DNA]</scope>
    <source>
        <strain evidence="1 2">BR3267</strain>
    </source>
</reference>
<dbReference type="Proteomes" id="UP000051380">
    <property type="component" value="Unassembled WGS sequence"/>
</dbReference>
<evidence type="ECO:0000313" key="2">
    <source>
        <dbReference type="Proteomes" id="UP000051380"/>
    </source>
</evidence>
<accession>A0A0R3BNL8</accession>
<protein>
    <submittedName>
        <fullName evidence="1">Uncharacterized protein</fullName>
    </submittedName>
</protein>
<sequence length="117" mass="12879">MHTVKVPLAGGKTTEIQVTEKIYKIACSLPYGHRFYFVTDTGEEIPIAKLAQKRARPDGIANAALLMQKALSGMIPKRKPISVTLLENGLFLVLDGNSTVTIARMASWPAVWCKRKP</sequence>
<evidence type="ECO:0000313" key="1">
    <source>
        <dbReference type="EMBL" id="KRP86935.1"/>
    </source>
</evidence>
<proteinExistence type="predicted"/>
<comment type="caution">
    <text evidence="1">The sequence shown here is derived from an EMBL/GenBank/DDBJ whole genome shotgun (WGS) entry which is preliminary data.</text>
</comment>
<dbReference type="EMBL" id="LJYF01000048">
    <property type="protein sequence ID" value="KRP86935.1"/>
    <property type="molecule type" value="Genomic_DNA"/>
</dbReference>